<keyword evidence="2" id="KW-1185">Reference proteome</keyword>
<name>A0A6S7KS52_PARCT</name>
<evidence type="ECO:0000313" key="2">
    <source>
        <dbReference type="Proteomes" id="UP001152795"/>
    </source>
</evidence>
<organism evidence="1 2">
    <name type="scientific">Paramuricea clavata</name>
    <name type="common">Red gorgonian</name>
    <name type="synonym">Violescent sea-whip</name>
    <dbReference type="NCBI Taxonomy" id="317549"/>
    <lineage>
        <taxon>Eukaryota</taxon>
        <taxon>Metazoa</taxon>
        <taxon>Cnidaria</taxon>
        <taxon>Anthozoa</taxon>
        <taxon>Octocorallia</taxon>
        <taxon>Malacalcyonacea</taxon>
        <taxon>Plexauridae</taxon>
        <taxon>Paramuricea</taxon>
    </lineage>
</organism>
<evidence type="ECO:0000313" key="1">
    <source>
        <dbReference type="EMBL" id="CAB4023228.1"/>
    </source>
</evidence>
<protein>
    <submittedName>
        <fullName evidence="1">Uncharacterized protein</fullName>
    </submittedName>
</protein>
<accession>A0A6S7KS52</accession>
<dbReference type="Proteomes" id="UP001152795">
    <property type="component" value="Unassembled WGS sequence"/>
</dbReference>
<dbReference type="EMBL" id="CACRXK020012380">
    <property type="protein sequence ID" value="CAB4023228.1"/>
    <property type="molecule type" value="Genomic_DNA"/>
</dbReference>
<dbReference type="AlphaFoldDB" id="A0A6S7KS52"/>
<gene>
    <name evidence="1" type="ORF">PACLA_8A036647</name>
</gene>
<reference evidence="1" key="1">
    <citation type="submission" date="2020-04" db="EMBL/GenBank/DDBJ databases">
        <authorList>
            <person name="Alioto T."/>
            <person name="Alioto T."/>
            <person name="Gomez Garrido J."/>
        </authorList>
    </citation>
    <scope>NUCLEOTIDE SEQUENCE</scope>
    <source>
        <strain evidence="1">A484AB</strain>
    </source>
</reference>
<comment type="caution">
    <text evidence="1">The sequence shown here is derived from an EMBL/GenBank/DDBJ whole genome shotgun (WGS) entry which is preliminary data.</text>
</comment>
<sequence length="208" mass="24102">MMDQLKSNPNPKKLWECIKQLGGYPKANKKVFSSLVCDDEIINGEVLAIKINDAFTATTQEMSPLKQPPTETQIESSQYLTLPEYIPPHCNSNLQDLVAYIFITGLSQQYEAQRRKRKEMVIDFSKEKRNFTPLLINDVPVKRVESTRILGTTFQDNMNWNDHIHQIVRKAVHASDLKKIERQFEDIAHGFHFHHKTCFRICLPSLAF</sequence>
<proteinExistence type="predicted"/>